<feature type="compositionally biased region" description="Basic and acidic residues" evidence="1">
    <location>
        <begin position="41"/>
        <end position="50"/>
    </location>
</feature>
<organism evidence="2 3">
    <name type="scientific">Fusarium oxysporum f. sp. narcissi</name>
    <dbReference type="NCBI Taxonomy" id="451672"/>
    <lineage>
        <taxon>Eukaryota</taxon>
        <taxon>Fungi</taxon>
        <taxon>Dikarya</taxon>
        <taxon>Ascomycota</taxon>
        <taxon>Pezizomycotina</taxon>
        <taxon>Sordariomycetes</taxon>
        <taxon>Hypocreomycetidae</taxon>
        <taxon>Hypocreales</taxon>
        <taxon>Nectriaceae</taxon>
        <taxon>Fusarium</taxon>
        <taxon>Fusarium oxysporum species complex</taxon>
    </lineage>
</organism>
<dbReference type="Proteomes" id="UP000290540">
    <property type="component" value="Unassembled WGS sequence"/>
</dbReference>
<evidence type="ECO:0000313" key="2">
    <source>
        <dbReference type="EMBL" id="RYC86002.1"/>
    </source>
</evidence>
<dbReference type="EMBL" id="MQTW01000097">
    <property type="protein sequence ID" value="RYC86002.1"/>
    <property type="molecule type" value="Genomic_DNA"/>
</dbReference>
<feature type="compositionally biased region" description="Low complexity" evidence="1">
    <location>
        <begin position="79"/>
        <end position="92"/>
    </location>
</feature>
<feature type="region of interest" description="Disordered" evidence="1">
    <location>
        <begin position="109"/>
        <end position="156"/>
    </location>
</feature>
<proteinExistence type="predicted"/>
<gene>
    <name evidence="2" type="ORF">BFJ63_vAg11182</name>
</gene>
<feature type="compositionally biased region" description="Basic and acidic residues" evidence="1">
    <location>
        <begin position="15"/>
        <end position="26"/>
    </location>
</feature>
<evidence type="ECO:0000256" key="1">
    <source>
        <dbReference type="SAM" id="MobiDB-lite"/>
    </source>
</evidence>
<protein>
    <submittedName>
        <fullName evidence="2">Uncharacterized protein</fullName>
    </submittedName>
</protein>
<accession>A0A4Q2VFU7</accession>
<dbReference type="AlphaFoldDB" id="A0A4Q2VFU7"/>
<name>A0A4Q2VFU7_FUSOX</name>
<evidence type="ECO:0000313" key="3">
    <source>
        <dbReference type="Proteomes" id="UP000290540"/>
    </source>
</evidence>
<feature type="region of interest" description="Disordered" evidence="1">
    <location>
        <begin position="1"/>
        <end position="92"/>
    </location>
</feature>
<reference evidence="2 3" key="1">
    <citation type="submission" date="2016-12" db="EMBL/GenBank/DDBJ databases">
        <title>Draft genome sequence of Fusarium oxysporum causing rot on Narcissus.</title>
        <authorList>
            <person name="Armitage A.D."/>
            <person name="Taylor A."/>
            <person name="Clarkson J.P."/>
            <person name="Harrison R.J."/>
            <person name="Jackson A.C."/>
        </authorList>
    </citation>
    <scope>NUCLEOTIDE SEQUENCE [LARGE SCALE GENOMIC DNA]</scope>
    <source>
        <strain evidence="2 3">N139</strain>
    </source>
</reference>
<comment type="caution">
    <text evidence="2">The sequence shown here is derived from an EMBL/GenBank/DDBJ whole genome shotgun (WGS) entry which is preliminary data.</text>
</comment>
<sequence length="156" mass="16980">MPSNRPRFQGSTKTPFERERARDAYRRRQARRQRAAAYEDGGNRAEHGADRVQGLEGHPSDAGHAGMTGDRDQAASQFQQPAEAAVQEASSSVPRLEITRLAHDMSTLAIADPAVQQRDAQLEQPKSGPEDSAQATGDVTPADHAALNLDEDMDYS</sequence>